<protein>
    <recommendedName>
        <fullName evidence="2">GED domain-containing protein</fullName>
    </recommendedName>
</protein>
<dbReference type="PANTHER" id="PTHR11566:SF21">
    <property type="entry name" value="DYNAMIN RELATED PROTEIN 1, ISOFORM A"/>
    <property type="match status" value="1"/>
</dbReference>
<accession>A0A7S2NRY4</accession>
<proteinExistence type="predicted"/>
<organism evidence="3">
    <name type="scientific">Leptocylindrus danicus</name>
    <dbReference type="NCBI Taxonomy" id="163516"/>
    <lineage>
        <taxon>Eukaryota</taxon>
        <taxon>Sar</taxon>
        <taxon>Stramenopiles</taxon>
        <taxon>Ochrophyta</taxon>
        <taxon>Bacillariophyta</taxon>
        <taxon>Coscinodiscophyceae</taxon>
        <taxon>Chaetocerotophycidae</taxon>
        <taxon>Leptocylindrales</taxon>
        <taxon>Leptocylindraceae</taxon>
        <taxon>Leptocylindrus</taxon>
    </lineage>
</organism>
<evidence type="ECO:0000256" key="1">
    <source>
        <dbReference type="SAM" id="MobiDB-lite"/>
    </source>
</evidence>
<dbReference type="GO" id="GO:0005874">
    <property type="term" value="C:microtubule"/>
    <property type="evidence" value="ECO:0007669"/>
    <property type="project" value="TreeGrafter"/>
</dbReference>
<dbReference type="SMART" id="SM00302">
    <property type="entry name" value="GED"/>
    <property type="match status" value="1"/>
</dbReference>
<dbReference type="EMBL" id="HBGY01001543">
    <property type="protein sequence ID" value="CAD9557131.1"/>
    <property type="molecule type" value="Transcribed_RNA"/>
</dbReference>
<evidence type="ECO:0000313" key="3">
    <source>
        <dbReference type="EMBL" id="CAD9557131.1"/>
    </source>
</evidence>
<gene>
    <name evidence="3" type="ORF">LDAN0321_LOCUS1058</name>
</gene>
<name>A0A7S2NRY4_9STRA</name>
<dbReference type="GO" id="GO:0005525">
    <property type="term" value="F:GTP binding"/>
    <property type="evidence" value="ECO:0007669"/>
    <property type="project" value="InterPro"/>
</dbReference>
<dbReference type="GO" id="GO:0003924">
    <property type="term" value="F:GTPase activity"/>
    <property type="evidence" value="ECO:0007669"/>
    <property type="project" value="InterPro"/>
</dbReference>
<dbReference type="PANTHER" id="PTHR11566">
    <property type="entry name" value="DYNAMIN"/>
    <property type="match status" value="1"/>
</dbReference>
<dbReference type="AlphaFoldDB" id="A0A7S2NRY4"/>
<evidence type="ECO:0000259" key="2">
    <source>
        <dbReference type="PROSITE" id="PS51388"/>
    </source>
</evidence>
<feature type="compositionally biased region" description="Acidic residues" evidence="1">
    <location>
        <begin position="36"/>
        <end position="45"/>
    </location>
</feature>
<sequence>MSEEPRRSGPTHQPRKGHSTPKQGERKADMSTNSDTEQDLNDNENDNGGLMNFIFGGKKDQRKTNGLSSSAPPNIVQLPQVPDTMRQTDLPTDRERIETEIIKSLIESYFKIVRKNFTDLVPKTIMYFLVNHARDSMQNELVSELYRENNIAELMREADDVALRRNTCMEMRDLLRKALEIVNEVRDFNTFK</sequence>
<dbReference type="Pfam" id="PF02212">
    <property type="entry name" value="GED"/>
    <property type="match status" value="1"/>
</dbReference>
<dbReference type="GO" id="GO:0016020">
    <property type="term" value="C:membrane"/>
    <property type="evidence" value="ECO:0007669"/>
    <property type="project" value="TreeGrafter"/>
</dbReference>
<dbReference type="InterPro" id="IPR020850">
    <property type="entry name" value="GED_dom"/>
</dbReference>
<dbReference type="InterPro" id="IPR003130">
    <property type="entry name" value="GED"/>
</dbReference>
<dbReference type="GO" id="GO:0008017">
    <property type="term" value="F:microtubule binding"/>
    <property type="evidence" value="ECO:0007669"/>
    <property type="project" value="TreeGrafter"/>
</dbReference>
<dbReference type="Gene3D" id="1.20.120.1240">
    <property type="entry name" value="Dynamin, middle domain"/>
    <property type="match status" value="1"/>
</dbReference>
<reference evidence="3" key="1">
    <citation type="submission" date="2021-01" db="EMBL/GenBank/DDBJ databases">
        <authorList>
            <person name="Corre E."/>
            <person name="Pelletier E."/>
            <person name="Niang G."/>
            <person name="Scheremetjew M."/>
            <person name="Finn R."/>
            <person name="Kale V."/>
            <person name="Holt S."/>
            <person name="Cochrane G."/>
            <person name="Meng A."/>
            <person name="Brown T."/>
            <person name="Cohen L."/>
        </authorList>
    </citation>
    <scope>NUCLEOTIDE SEQUENCE</scope>
    <source>
        <strain evidence="3">B650</strain>
    </source>
</reference>
<feature type="domain" description="GED" evidence="2">
    <location>
        <begin position="99"/>
        <end position="190"/>
    </location>
</feature>
<dbReference type="InterPro" id="IPR022812">
    <property type="entry name" value="Dynamin"/>
</dbReference>
<feature type="region of interest" description="Disordered" evidence="1">
    <location>
        <begin position="1"/>
        <end position="78"/>
    </location>
</feature>
<dbReference type="GO" id="GO:0005737">
    <property type="term" value="C:cytoplasm"/>
    <property type="evidence" value="ECO:0007669"/>
    <property type="project" value="TreeGrafter"/>
</dbReference>
<dbReference type="PROSITE" id="PS51388">
    <property type="entry name" value="GED"/>
    <property type="match status" value="1"/>
</dbReference>